<dbReference type="Gene3D" id="2.170.270.10">
    <property type="entry name" value="SET domain"/>
    <property type="match status" value="1"/>
</dbReference>
<dbReference type="Pfam" id="PF00856">
    <property type="entry name" value="SET"/>
    <property type="match status" value="1"/>
</dbReference>
<dbReference type="InterPro" id="IPR007728">
    <property type="entry name" value="Pre-SET_dom"/>
</dbReference>
<evidence type="ECO:0000256" key="5">
    <source>
        <dbReference type="ARBA" id="ARBA00022691"/>
    </source>
</evidence>
<evidence type="ECO:0000256" key="3">
    <source>
        <dbReference type="ARBA" id="ARBA00022603"/>
    </source>
</evidence>
<dbReference type="SUPFAM" id="SSF82199">
    <property type="entry name" value="SET domain"/>
    <property type="match status" value="1"/>
</dbReference>
<dbReference type="SMART" id="SM00317">
    <property type="entry name" value="SET"/>
    <property type="match status" value="1"/>
</dbReference>
<evidence type="ECO:0000259" key="7">
    <source>
        <dbReference type="PROSITE" id="PS50280"/>
    </source>
</evidence>
<dbReference type="SMART" id="SM00468">
    <property type="entry name" value="PreSET"/>
    <property type="match status" value="1"/>
</dbReference>
<dbReference type="PROSITE" id="PS50868">
    <property type="entry name" value="POST_SET"/>
    <property type="match status" value="1"/>
</dbReference>
<feature type="compositionally biased region" description="Basic and acidic residues" evidence="6">
    <location>
        <begin position="361"/>
        <end position="389"/>
    </location>
</feature>
<evidence type="ECO:0000256" key="6">
    <source>
        <dbReference type="SAM" id="MobiDB-lite"/>
    </source>
</evidence>
<dbReference type="PROSITE" id="PS50280">
    <property type="entry name" value="SET"/>
    <property type="match status" value="1"/>
</dbReference>
<dbReference type="InterPro" id="IPR046341">
    <property type="entry name" value="SET_dom_sf"/>
</dbReference>
<keyword evidence="3" id="KW-0489">Methyltransferase</keyword>
<dbReference type="GO" id="GO:0005634">
    <property type="term" value="C:nucleus"/>
    <property type="evidence" value="ECO:0007669"/>
    <property type="project" value="InterPro"/>
</dbReference>
<evidence type="ECO:0000256" key="2">
    <source>
        <dbReference type="ARBA" id="ARBA00022454"/>
    </source>
</evidence>
<organism evidence="10 11">
    <name type="scientific">Saponaria officinalis</name>
    <name type="common">Common soapwort</name>
    <name type="synonym">Lychnis saponaria</name>
    <dbReference type="NCBI Taxonomy" id="3572"/>
    <lineage>
        <taxon>Eukaryota</taxon>
        <taxon>Viridiplantae</taxon>
        <taxon>Streptophyta</taxon>
        <taxon>Embryophyta</taxon>
        <taxon>Tracheophyta</taxon>
        <taxon>Spermatophyta</taxon>
        <taxon>Magnoliopsida</taxon>
        <taxon>eudicotyledons</taxon>
        <taxon>Gunneridae</taxon>
        <taxon>Pentapetalae</taxon>
        <taxon>Caryophyllales</taxon>
        <taxon>Caryophyllaceae</taxon>
        <taxon>Caryophylleae</taxon>
        <taxon>Saponaria</taxon>
    </lineage>
</organism>
<gene>
    <name evidence="10" type="ORF">RND81_13G157700</name>
</gene>
<reference evidence="10" key="1">
    <citation type="submission" date="2024-03" db="EMBL/GenBank/DDBJ databases">
        <title>WGS assembly of Saponaria officinalis var. Norfolk2.</title>
        <authorList>
            <person name="Jenkins J."/>
            <person name="Shu S."/>
            <person name="Grimwood J."/>
            <person name="Barry K."/>
            <person name="Goodstein D."/>
            <person name="Schmutz J."/>
            <person name="Leebens-Mack J."/>
            <person name="Osbourn A."/>
        </authorList>
    </citation>
    <scope>NUCLEOTIDE SEQUENCE [LARGE SCALE GENOMIC DNA]</scope>
    <source>
        <strain evidence="10">JIC</strain>
    </source>
</reference>
<dbReference type="Gene3D" id="2.30.280.10">
    <property type="entry name" value="SRA-YDG"/>
    <property type="match status" value="1"/>
</dbReference>
<name>A0AAW1H3V5_SAPOF</name>
<dbReference type="AlphaFoldDB" id="A0AAW1H3V5"/>
<feature type="region of interest" description="Disordered" evidence="6">
    <location>
        <begin position="353"/>
        <end position="389"/>
    </location>
</feature>
<keyword evidence="5" id="KW-0949">S-adenosyl-L-methionine</keyword>
<dbReference type="GO" id="GO:0032259">
    <property type="term" value="P:methylation"/>
    <property type="evidence" value="ECO:0007669"/>
    <property type="project" value="UniProtKB-KW"/>
</dbReference>
<dbReference type="InterPro" id="IPR001214">
    <property type="entry name" value="SET_dom"/>
</dbReference>
<dbReference type="InterPro" id="IPR036987">
    <property type="entry name" value="SRA-YDG_sf"/>
</dbReference>
<dbReference type="PANTHER" id="PTHR45660:SF94">
    <property type="entry name" value="HISTONE-LYSINE N-METHYLTRANSFERASE, H3 LYSINE-9 SPECIFIC SUVH4"/>
    <property type="match status" value="1"/>
</dbReference>
<dbReference type="GO" id="GO:0008270">
    <property type="term" value="F:zinc ion binding"/>
    <property type="evidence" value="ECO:0007669"/>
    <property type="project" value="InterPro"/>
</dbReference>
<dbReference type="SUPFAM" id="SSF88697">
    <property type="entry name" value="PUA domain-like"/>
    <property type="match status" value="1"/>
</dbReference>
<dbReference type="GO" id="GO:0005694">
    <property type="term" value="C:chromosome"/>
    <property type="evidence" value="ECO:0007669"/>
    <property type="project" value="UniProtKB-SubCell"/>
</dbReference>
<protein>
    <submittedName>
        <fullName evidence="10">Uncharacterized protein</fullName>
    </submittedName>
</protein>
<comment type="subcellular location">
    <subcellularLocation>
        <location evidence="1">Chromosome</location>
    </subcellularLocation>
</comment>
<dbReference type="Proteomes" id="UP001443914">
    <property type="component" value="Unassembled WGS sequence"/>
</dbReference>
<dbReference type="PANTHER" id="PTHR45660">
    <property type="entry name" value="HISTONE-LYSINE N-METHYLTRANSFERASE SETMAR"/>
    <property type="match status" value="1"/>
</dbReference>
<evidence type="ECO:0000256" key="4">
    <source>
        <dbReference type="ARBA" id="ARBA00022679"/>
    </source>
</evidence>
<accession>A0AAW1H3V5</accession>
<sequence length="806" mass="89834">MAKSGKKISPTMKKSKGKQLVLHSEDPDCIKKTMKVAFRKPKVNSEKPSGSFAIDDNDPNNPVGLKCRPLNLVELMSGLTSDQRAAVQDIGFGGLLHLKVRRVPKNIVDMLLSAFNDGSFMFHTPSFNFLLRKEDVHDCFLLPMGPKEVPILGMGRSKSSSQESCIELKEKWRNKFGVEGSSNAILIGKLYQKLLETKECGDDFKRLFVLYSMSAFLAPTTNSTVDLKLVLAVDDVSEIGQLDWCAYVFNNLVKACVDSKKKPAFIGGCIVFLMIAYFHRFDFQGEAAPTSLPLIQHWDYESLKRRAAAELKSGFLGNAVLSSTRYPICMQPESSAGIISDVNHEDSIKLISSLNRKRKSDKNTNEKTEKRKCTRHDTPSTVLDHNDIQDSPADDLHELIMALKTETEVFLVRYNYLVEEIKKKISAYAPTESAHPAEPLLSPTQAFFADPELHRYVDEVVKCWEEIGVSGYKVFKFDIKRVEGQPKLTTTQVNFIRGQIRNSIADVRKGLVCNDISEGQEKIPIPATNVVDDPRVPPTGFKYNRSIQVSPNVTIPPPRFSCRCKGSCDDPNICACARLNGSESSNFPYVHKDGGRLIEAKAVVFECGPQCSCGPDCANRTSQQGIRFRLEVFRTPKKGWGVRSWDYIPAGSPICECTGVLKKSDDADHDLENYFIFDIDCLQTMKGLDGRQRRLREVSIPSEASSSEEEVVPSSAEFCIDASETGNVMRFINHSCDPNLFVQCVLSSHHALKLARIMLFAADNIPPLQELSYDYGYALDSVIGPDGKPKQMACYCGAAGCRKRLF</sequence>
<dbReference type="EMBL" id="JBDFQZ010000013">
    <property type="protein sequence ID" value="KAK9669834.1"/>
    <property type="molecule type" value="Genomic_DNA"/>
</dbReference>
<keyword evidence="2" id="KW-0158">Chromosome</keyword>
<dbReference type="PROSITE" id="PS50867">
    <property type="entry name" value="PRE_SET"/>
    <property type="match status" value="1"/>
</dbReference>
<feature type="domain" description="SET" evidence="7">
    <location>
        <begin position="628"/>
        <end position="776"/>
    </location>
</feature>
<dbReference type="InterPro" id="IPR051357">
    <property type="entry name" value="H3K9_HMTase_SUVAR3-9"/>
</dbReference>
<dbReference type="Pfam" id="PF05033">
    <property type="entry name" value="Pre-SET"/>
    <property type="match status" value="1"/>
</dbReference>
<evidence type="ECO:0000313" key="10">
    <source>
        <dbReference type="EMBL" id="KAK9669834.1"/>
    </source>
</evidence>
<dbReference type="InterPro" id="IPR003616">
    <property type="entry name" value="Post-SET_dom"/>
</dbReference>
<dbReference type="InterPro" id="IPR015947">
    <property type="entry name" value="PUA-like_sf"/>
</dbReference>
<dbReference type="GO" id="GO:0003690">
    <property type="term" value="F:double-stranded DNA binding"/>
    <property type="evidence" value="ECO:0007669"/>
    <property type="project" value="TreeGrafter"/>
</dbReference>
<keyword evidence="11" id="KW-1185">Reference proteome</keyword>
<proteinExistence type="predicted"/>
<evidence type="ECO:0000259" key="8">
    <source>
        <dbReference type="PROSITE" id="PS50867"/>
    </source>
</evidence>
<evidence type="ECO:0000256" key="1">
    <source>
        <dbReference type="ARBA" id="ARBA00004286"/>
    </source>
</evidence>
<evidence type="ECO:0000313" key="11">
    <source>
        <dbReference type="Proteomes" id="UP001443914"/>
    </source>
</evidence>
<dbReference type="GO" id="GO:0042054">
    <property type="term" value="F:histone methyltransferase activity"/>
    <property type="evidence" value="ECO:0007669"/>
    <property type="project" value="InterPro"/>
</dbReference>
<feature type="domain" description="Post-SET" evidence="9">
    <location>
        <begin position="790"/>
        <end position="806"/>
    </location>
</feature>
<feature type="domain" description="Pre-SET" evidence="8">
    <location>
        <begin position="560"/>
        <end position="625"/>
    </location>
</feature>
<keyword evidence="4" id="KW-0808">Transferase</keyword>
<comment type="caution">
    <text evidence="10">The sequence shown here is derived from an EMBL/GenBank/DDBJ whole genome shotgun (WGS) entry which is preliminary data.</text>
</comment>
<evidence type="ECO:0000259" key="9">
    <source>
        <dbReference type="PROSITE" id="PS50868"/>
    </source>
</evidence>
<feature type="region of interest" description="Disordered" evidence="6">
    <location>
        <begin position="1"/>
        <end position="21"/>
    </location>
</feature>